<organism evidence="1 2">
    <name type="scientific">Biostraticola tofi</name>
    <dbReference type="NCBI Taxonomy" id="466109"/>
    <lineage>
        <taxon>Bacteria</taxon>
        <taxon>Pseudomonadati</taxon>
        <taxon>Pseudomonadota</taxon>
        <taxon>Gammaproteobacteria</taxon>
        <taxon>Enterobacterales</taxon>
        <taxon>Bruguierivoracaceae</taxon>
        <taxon>Biostraticola</taxon>
    </lineage>
</organism>
<dbReference type="EMBL" id="SMCR01000004">
    <property type="protein sequence ID" value="TCV96684.1"/>
    <property type="molecule type" value="Genomic_DNA"/>
</dbReference>
<proteinExistence type="predicted"/>
<accession>A0A4R3YYU2</accession>
<dbReference type="Proteomes" id="UP000295719">
    <property type="component" value="Unassembled WGS sequence"/>
</dbReference>
<keyword evidence="2" id="KW-1185">Reference proteome</keyword>
<dbReference type="InterPro" id="IPR013388">
    <property type="entry name" value="T3SS_OrgA/MxiK"/>
</dbReference>
<gene>
    <name evidence="1" type="ORF">EDC52_104124</name>
</gene>
<reference evidence="1 2" key="1">
    <citation type="submission" date="2019-03" db="EMBL/GenBank/DDBJ databases">
        <title>Genomic Encyclopedia of Type Strains, Phase IV (KMG-IV): sequencing the most valuable type-strain genomes for metagenomic binning, comparative biology and taxonomic classification.</title>
        <authorList>
            <person name="Goeker M."/>
        </authorList>
    </citation>
    <scope>NUCLEOTIDE SEQUENCE [LARGE SCALE GENOMIC DNA]</scope>
    <source>
        <strain evidence="1 2">DSM 19580</strain>
    </source>
</reference>
<sequence length="202" mass="22445">MTATSLEKILFEPLSWIHPQWLTLSQAISGIRQQSIINQIMIECQGWQLHCPTSAAGSIASLYIRQWHQLPQVALLLASQCCRAQLAYRGQRLQLPGWIRPFADLSMSTSVANIPSTALTVPWLITWGSGALQSVTERLPLALSQRVPLLFPPALGVSAGKACYDAVDINLMRAAFQYAKRNPYVPASRHFWRQCYPACPSA</sequence>
<dbReference type="AlphaFoldDB" id="A0A4R3YYU2"/>
<dbReference type="NCBIfam" id="TIGR02555">
    <property type="entry name" value="OrgA_MxiK"/>
    <property type="match status" value="1"/>
</dbReference>
<dbReference type="RefSeq" id="WP_165911695.1">
    <property type="nucleotide sequence ID" value="NZ_SMCR01000004.1"/>
</dbReference>
<name>A0A4R3YYU2_9GAMM</name>
<evidence type="ECO:0000313" key="2">
    <source>
        <dbReference type="Proteomes" id="UP000295719"/>
    </source>
</evidence>
<comment type="caution">
    <text evidence="1">The sequence shown here is derived from an EMBL/GenBank/DDBJ whole genome shotgun (WGS) entry which is preliminary data.</text>
</comment>
<evidence type="ECO:0000313" key="1">
    <source>
        <dbReference type="EMBL" id="TCV96684.1"/>
    </source>
</evidence>
<dbReference type="Pfam" id="PF09482">
    <property type="entry name" value="OrgA_MxiK"/>
    <property type="match status" value="1"/>
</dbReference>
<protein>
    <submittedName>
        <fullName evidence="1">Type III secretion system OrgA/MxiK family protein</fullName>
    </submittedName>
</protein>